<accession>A0A7J7CCZ2</accession>
<dbReference type="EMBL" id="JAAARO010000018">
    <property type="protein sequence ID" value="KAF5731960.1"/>
    <property type="molecule type" value="Genomic_DNA"/>
</dbReference>
<dbReference type="InterPro" id="IPR055464">
    <property type="entry name" value="DUF7036"/>
</dbReference>
<organism evidence="4 5">
    <name type="scientific">Tripterygium wilfordii</name>
    <name type="common">Thunder God vine</name>
    <dbReference type="NCBI Taxonomy" id="458696"/>
    <lineage>
        <taxon>Eukaryota</taxon>
        <taxon>Viridiplantae</taxon>
        <taxon>Streptophyta</taxon>
        <taxon>Embryophyta</taxon>
        <taxon>Tracheophyta</taxon>
        <taxon>Spermatophyta</taxon>
        <taxon>Magnoliopsida</taxon>
        <taxon>eudicotyledons</taxon>
        <taxon>Gunneridae</taxon>
        <taxon>Pentapetalae</taxon>
        <taxon>rosids</taxon>
        <taxon>fabids</taxon>
        <taxon>Celastrales</taxon>
        <taxon>Celastraceae</taxon>
        <taxon>Tripterygium</taxon>
    </lineage>
</organism>
<dbReference type="AlphaFoldDB" id="A0A7J7CCZ2"/>
<keyword evidence="5" id="KW-1185">Reference proteome</keyword>
<evidence type="ECO:0000313" key="4">
    <source>
        <dbReference type="EMBL" id="KAF5731960.1"/>
    </source>
</evidence>
<evidence type="ECO:0000256" key="1">
    <source>
        <dbReference type="SAM" id="MobiDB-lite"/>
    </source>
</evidence>
<sequence length="419" mass="46428">MGKGEQQDHNLRHDHRHEASSSGLFYDRFSRISRYFSFRCIFVLLLCLALLVSGIFWIIPSHTKIYGFDAKDEIKLSARVQACFRLRKPVSQLVPYIGRLEYDIYGEISTPDMKVVILSMHQSDTSNWTDVVFGVLSDPINVPINSVFLSVLRSSLIELFLQQSNLTLTTSIFGEPFMFEILKFPGGITIIPPQSNFNWLSAITLFNFTLNNPMSEIDENLNKLKEQLNLELHLRPYEILFVELTNEVGSTISSPVTVQAFVVSDNGIILPQRLKQLAQTITDSPADNLGLDNSVFGNVNSVILSSVLKGITQVPTPAPSPAPTPELSYTSESSTPPNPDSSPSFSPLSPPDIHLLPPCSPLPAPSTAPSSQLSPDLSPSIAYQSLASQSSSAVVPTYQEIWLLGIYGFLIFHLICWLQ</sequence>
<gene>
    <name evidence="4" type="ORF">HS088_TW18G00647</name>
</gene>
<keyword evidence="2" id="KW-0812">Transmembrane</keyword>
<feature type="transmembrane region" description="Helical" evidence="2">
    <location>
        <begin position="36"/>
        <end position="59"/>
    </location>
</feature>
<feature type="transmembrane region" description="Helical" evidence="2">
    <location>
        <begin position="401"/>
        <end position="418"/>
    </location>
</feature>
<feature type="compositionally biased region" description="Low complexity" evidence="1">
    <location>
        <begin position="331"/>
        <end position="347"/>
    </location>
</feature>
<evidence type="ECO:0000256" key="2">
    <source>
        <dbReference type="SAM" id="Phobius"/>
    </source>
</evidence>
<evidence type="ECO:0000313" key="5">
    <source>
        <dbReference type="Proteomes" id="UP000593562"/>
    </source>
</evidence>
<name>A0A7J7CCZ2_TRIWF</name>
<protein>
    <submittedName>
        <fullName evidence="4">Synaptojanin-1</fullName>
    </submittedName>
</protein>
<reference evidence="4 5" key="1">
    <citation type="journal article" date="2020" name="Nat. Commun.">
        <title>Genome of Tripterygium wilfordii and identification of cytochrome P450 involved in triptolide biosynthesis.</title>
        <authorList>
            <person name="Tu L."/>
            <person name="Su P."/>
            <person name="Zhang Z."/>
            <person name="Gao L."/>
            <person name="Wang J."/>
            <person name="Hu T."/>
            <person name="Zhou J."/>
            <person name="Zhang Y."/>
            <person name="Zhao Y."/>
            <person name="Liu Y."/>
            <person name="Song Y."/>
            <person name="Tong Y."/>
            <person name="Lu Y."/>
            <person name="Yang J."/>
            <person name="Xu C."/>
            <person name="Jia M."/>
            <person name="Peters R.J."/>
            <person name="Huang L."/>
            <person name="Gao W."/>
        </authorList>
    </citation>
    <scope>NUCLEOTIDE SEQUENCE [LARGE SCALE GENOMIC DNA]</scope>
    <source>
        <strain evidence="5">cv. XIE 37</strain>
        <tissue evidence="4">Leaf</tissue>
    </source>
</reference>
<dbReference type="InParanoid" id="A0A7J7CCZ2"/>
<dbReference type="PANTHER" id="PTHR33826">
    <property type="entry name" value="F20B24.21"/>
    <property type="match status" value="1"/>
</dbReference>
<evidence type="ECO:0000259" key="3">
    <source>
        <dbReference type="Pfam" id="PF23041"/>
    </source>
</evidence>
<feature type="region of interest" description="Disordered" evidence="1">
    <location>
        <begin position="315"/>
        <end position="348"/>
    </location>
</feature>
<dbReference type="PANTHER" id="PTHR33826:SF4">
    <property type="entry name" value="F20B24.21"/>
    <property type="match status" value="1"/>
</dbReference>
<keyword evidence="2" id="KW-1133">Transmembrane helix</keyword>
<feature type="domain" description="DUF7036" evidence="3">
    <location>
        <begin position="207"/>
        <end position="297"/>
    </location>
</feature>
<proteinExistence type="predicted"/>
<dbReference type="Pfam" id="PF23041">
    <property type="entry name" value="DUF7036"/>
    <property type="match status" value="2"/>
</dbReference>
<comment type="caution">
    <text evidence="4">The sequence shown here is derived from an EMBL/GenBank/DDBJ whole genome shotgun (WGS) entry which is preliminary data.</text>
</comment>
<keyword evidence="2" id="KW-0472">Membrane</keyword>
<dbReference type="OrthoDB" id="611787at2759"/>
<dbReference type="Proteomes" id="UP000593562">
    <property type="component" value="Unassembled WGS sequence"/>
</dbReference>
<feature type="domain" description="DUF7036" evidence="3">
    <location>
        <begin position="84"/>
        <end position="174"/>
    </location>
</feature>